<proteinExistence type="predicted"/>
<comment type="caution">
    <text evidence="2">The sequence shown here is derived from an EMBL/GenBank/DDBJ whole genome shotgun (WGS) entry which is preliminary data.</text>
</comment>
<dbReference type="OrthoDB" id="10609543at2759"/>
<evidence type="ECO:0000313" key="3">
    <source>
        <dbReference type="Proteomes" id="UP000187209"/>
    </source>
</evidence>
<dbReference type="AlphaFoldDB" id="A0A1R2BNS6"/>
<reference evidence="2 3" key="1">
    <citation type="submission" date="2016-11" db="EMBL/GenBank/DDBJ databases">
        <title>The macronuclear genome of Stentor coeruleus: a giant cell with tiny introns.</title>
        <authorList>
            <person name="Slabodnick M."/>
            <person name="Ruby J.G."/>
            <person name="Reiff S.B."/>
            <person name="Swart E.C."/>
            <person name="Gosai S."/>
            <person name="Prabakaran S."/>
            <person name="Witkowska E."/>
            <person name="Larue G.E."/>
            <person name="Fisher S."/>
            <person name="Freeman R.M."/>
            <person name="Gunawardena J."/>
            <person name="Chu W."/>
            <person name="Stover N.A."/>
            <person name="Gregory B.D."/>
            <person name="Nowacki M."/>
            <person name="Derisi J."/>
            <person name="Roy S.W."/>
            <person name="Marshall W.F."/>
            <person name="Sood P."/>
        </authorList>
    </citation>
    <scope>NUCLEOTIDE SEQUENCE [LARGE SCALE GENOMIC DNA]</scope>
    <source>
        <strain evidence="2">WM001</strain>
    </source>
</reference>
<keyword evidence="1" id="KW-0175">Coiled coil</keyword>
<evidence type="ECO:0000313" key="2">
    <source>
        <dbReference type="EMBL" id="OMJ78418.1"/>
    </source>
</evidence>
<keyword evidence="3" id="KW-1185">Reference proteome</keyword>
<evidence type="ECO:0000256" key="1">
    <source>
        <dbReference type="SAM" id="Coils"/>
    </source>
</evidence>
<dbReference type="Proteomes" id="UP000187209">
    <property type="component" value="Unassembled WGS sequence"/>
</dbReference>
<sequence>MKESPLIKLSNIRRDVQSWLEVSKIPEIDEKDSMIWSLRKTNQELAEKIKSSEELLAKNMTALRHEIGARDKEIVRLNKEIYNKDQEKNKLVKEIQNYQGLLQESEQEKNNMAKHHEEILADINLRHEQEIYILKKIKRS</sequence>
<name>A0A1R2BNS6_9CILI</name>
<protein>
    <submittedName>
        <fullName evidence="2">Uncharacterized protein</fullName>
    </submittedName>
</protein>
<organism evidence="2 3">
    <name type="scientific">Stentor coeruleus</name>
    <dbReference type="NCBI Taxonomy" id="5963"/>
    <lineage>
        <taxon>Eukaryota</taxon>
        <taxon>Sar</taxon>
        <taxon>Alveolata</taxon>
        <taxon>Ciliophora</taxon>
        <taxon>Postciliodesmatophora</taxon>
        <taxon>Heterotrichea</taxon>
        <taxon>Heterotrichida</taxon>
        <taxon>Stentoridae</taxon>
        <taxon>Stentor</taxon>
    </lineage>
</organism>
<accession>A0A1R2BNS6</accession>
<dbReference type="EMBL" id="MPUH01000523">
    <property type="protein sequence ID" value="OMJ78418.1"/>
    <property type="molecule type" value="Genomic_DNA"/>
</dbReference>
<gene>
    <name evidence="2" type="ORF">SteCoe_21792</name>
</gene>
<feature type="coiled-coil region" evidence="1">
    <location>
        <begin position="84"/>
        <end position="122"/>
    </location>
</feature>